<protein>
    <submittedName>
        <fullName evidence="1">Uncharacterized protein</fullName>
    </submittedName>
</protein>
<accession>A0A6H0Y3R6</accession>
<evidence type="ECO:0000313" key="1">
    <source>
        <dbReference type="EMBL" id="QIX01561.1"/>
    </source>
</evidence>
<keyword evidence="2" id="KW-1185">Reference proteome</keyword>
<gene>
    <name evidence="1" type="ORF">AMS68_007078</name>
</gene>
<dbReference type="EMBL" id="CP051143">
    <property type="protein sequence ID" value="QIX01561.1"/>
    <property type="molecule type" value="Genomic_DNA"/>
</dbReference>
<sequence length="70" mass="7649">MISFTEYATMPSSHSFLINDLSLLVRAMGEINRCSSNTTEGQFLVASHQPSRYACTDGSTGYLGQTKEVP</sequence>
<proteinExistence type="predicted"/>
<dbReference type="Proteomes" id="UP000503462">
    <property type="component" value="Chromosome 5"/>
</dbReference>
<dbReference type="AlphaFoldDB" id="A0A6H0Y3R6"/>
<organism evidence="1 2">
    <name type="scientific">Peltaster fructicola</name>
    <dbReference type="NCBI Taxonomy" id="286661"/>
    <lineage>
        <taxon>Eukaryota</taxon>
        <taxon>Fungi</taxon>
        <taxon>Dikarya</taxon>
        <taxon>Ascomycota</taxon>
        <taxon>Pezizomycotina</taxon>
        <taxon>Dothideomycetes</taxon>
        <taxon>Dothideomycetes incertae sedis</taxon>
        <taxon>Peltaster</taxon>
    </lineage>
</organism>
<reference evidence="1 2" key="1">
    <citation type="journal article" date="2016" name="Sci. Rep.">
        <title>Peltaster fructicola genome reveals evolution from an invasive phytopathogen to an ectophytic parasite.</title>
        <authorList>
            <person name="Xu C."/>
            <person name="Chen H."/>
            <person name="Gleason M.L."/>
            <person name="Xu J.R."/>
            <person name="Liu H."/>
            <person name="Zhang R."/>
            <person name="Sun G."/>
        </authorList>
    </citation>
    <scope>NUCLEOTIDE SEQUENCE [LARGE SCALE GENOMIC DNA]</scope>
    <source>
        <strain evidence="1 2">LNHT1506</strain>
    </source>
</reference>
<evidence type="ECO:0000313" key="2">
    <source>
        <dbReference type="Proteomes" id="UP000503462"/>
    </source>
</evidence>
<name>A0A6H0Y3R6_9PEZI</name>